<sequence>MLFAFKSDNLKNFWHNLVDVSLGLANNFKRECDVFSNRLIWQQPKVLENRADLAAKVWDLPIRQSAEFFAGYPD</sequence>
<name>A0A6J7SLJ9_9ZZZZ</name>
<evidence type="ECO:0000313" key="1">
    <source>
        <dbReference type="EMBL" id="CAB5042145.1"/>
    </source>
</evidence>
<proteinExistence type="predicted"/>
<dbReference type="EMBL" id="CAFBPZ010000128">
    <property type="protein sequence ID" value="CAB5042145.1"/>
    <property type="molecule type" value="Genomic_DNA"/>
</dbReference>
<protein>
    <submittedName>
        <fullName evidence="1">Unannotated protein</fullName>
    </submittedName>
</protein>
<gene>
    <name evidence="1" type="ORF">UFOPK4237_01466</name>
</gene>
<dbReference type="AlphaFoldDB" id="A0A6J7SLJ9"/>
<reference evidence="1" key="1">
    <citation type="submission" date="2020-05" db="EMBL/GenBank/DDBJ databases">
        <authorList>
            <person name="Chiriac C."/>
            <person name="Salcher M."/>
            <person name="Ghai R."/>
            <person name="Kavagutti S V."/>
        </authorList>
    </citation>
    <scope>NUCLEOTIDE SEQUENCE</scope>
</reference>
<accession>A0A6J7SLJ9</accession>
<organism evidence="1">
    <name type="scientific">freshwater metagenome</name>
    <dbReference type="NCBI Taxonomy" id="449393"/>
    <lineage>
        <taxon>unclassified sequences</taxon>
        <taxon>metagenomes</taxon>
        <taxon>ecological metagenomes</taxon>
    </lineage>
</organism>